<accession>A0A484YVY8</accession>
<organism evidence="2 3">
    <name type="scientific">Escherichia coli</name>
    <dbReference type="NCBI Taxonomy" id="562"/>
    <lineage>
        <taxon>Bacteria</taxon>
        <taxon>Pseudomonadati</taxon>
        <taxon>Pseudomonadota</taxon>
        <taxon>Gammaproteobacteria</taxon>
        <taxon>Enterobacterales</taxon>
        <taxon>Enterobacteriaceae</taxon>
        <taxon>Escherichia</taxon>
    </lineage>
</organism>
<gene>
    <name evidence="2" type="ORF">NCTC9001_06479</name>
</gene>
<evidence type="ECO:0000313" key="3">
    <source>
        <dbReference type="Proteomes" id="UP000372890"/>
    </source>
</evidence>
<dbReference type="EMBL" id="CAADIS010000005">
    <property type="protein sequence ID" value="VFS40440.1"/>
    <property type="molecule type" value="Genomic_DNA"/>
</dbReference>
<dbReference type="Proteomes" id="UP000372890">
    <property type="component" value="Unassembled WGS sequence"/>
</dbReference>
<evidence type="ECO:0000313" key="2">
    <source>
        <dbReference type="EMBL" id="VFS40440.1"/>
    </source>
</evidence>
<dbReference type="Pfam" id="PF12167">
    <property type="entry name" value="Arm-DNA-bind_2"/>
    <property type="match status" value="1"/>
</dbReference>
<protein>
    <submittedName>
        <fullName evidence="2">Phage integrase</fullName>
    </submittedName>
</protein>
<sequence length="164" mass="18523">MGQTKLLKLPRGVTIRKHHQGETINITFTYKGVRCREPLSNLEVTPKNIKYAERTLGEIHNKIERGTFIYAEYFPRSARLKIFGNAAASKTVKMYLDEYLEICETRKLSPSTIGGYKKCRSALASLHICPASELTPATLKAWDSKPENNLKNHSQPVIFPTVST</sequence>
<reference evidence="2 3" key="1">
    <citation type="submission" date="2019-03" db="EMBL/GenBank/DDBJ databases">
        <authorList>
            <consortium name="Pathogen Informatics"/>
        </authorList>
    </citation>
    <scope>NUCLEOTIDE SEQUENCE [LARGE SCALE GENOMIC DNA]</scope>
    <source>
        <strain evidence="2 3">NCTC9001</strain>
    </source>
</reference>
<dbReference type="InterPro" id="IPR022000">
    <property type="entry name" value="Min27-like_integrase_DNA_bind"/>
</dbReference>
<proteinExistence type="predicted"/>
<evidence type="ECO:0000259" key="1">
    <source>
        <dbReference type="Pfam" id="PF12167"/>
    </source>
</evidence>
<feature type="domain" description="Min27-like integrase DNA-binding" evidence="1">
    <location>
        <begin position="10"/>
        <end position="77"/>
    </location>
</feature>
<name>A0A484YVY8_ECOLX</name>
<dbReference type="AlphaFoldDB" id="A0A484YVY8"/>